<evidence type="ECO:0000313" key="2">
    <source>
        <dbReference type="Proteomes" id="UP000316733"/>
    </source>
</evidence>
<gene>
    <name evidence="1" type="ORF">EST35_0022</name>
</gene>
<organism evidence="1 2">
    <name type="scientific">Pseudomonas phage vB_PaeM_PA5oct</name>
    <dbReference type="NCBI Taxonomy" id="2163605"/>
    <lineage>
        <taxon>Viruses</taxon>
        <taxon>Duplodnaviria</taxon>
        <taxon>Heunggongvirae</taxon>
        <taxon>Uroviricota</taxon>
        <taxon>Caudoviricetes</taxon>
        <taxon>Arenbergviridae</taxon>
        <taxon>Wroclawvirus</taxon>
        <taxon>Wroclawvirus PA5oct</taxon>
    </lineage>
</organism>
<sequence>MNRAAKKNVSVFVIQNHTFRVHVVRYDPARISIYLSLVHNCVAS</sequence>
<dbReference type="EMBL" id="MK797984">
    <property type="protein sequence ID" value="QCG75906.1"/>
    <property type="molecule type" value="Genomic_DNA"/>
</dbReference>
<dbReference type="Proteomes" id="UP000316733">
    <property type="component" value="Segment"/>
</dbReference>
<protein>
    <submittedName>
        <fullName evidence="1">Uncharacterized protein</fullName>
    </submittedName>
</protein>
<reference evidence="2" key="1">
    <citation type="journal article" date="2020" name="bioRxiv">
        <title>Integrative omics analysis of Pseudomonas aeruginosa virus PA5oct highlights the molecular complexity of jumbo phages.</title>
        <authorList>
            <person name="Lood C."/>
            <person name="Danis-Wlodarczyk K."/>
            <person name="Blasdel B.G."/>
            <person name="Jang H.B."/>
            <person name="Vandenheuvel D."/>
            <person name="Briers Y."/>
            <person name="Noben J.-P."/>
            <person name="van Noort V."/>
            <person name="Drulis-Kawa Z."/>
            <person name="Lavigne R."/>
        </authorList>
    </citation>
    <scope>NUCLEOTIDE SEQUENCE [LARGE SCALE GENOMIC DNA]</scope>
</reference>
<accession>A0A4Y5JT25</accession>
<evidence type="ECO:0000313" key="1">
    <source>
        <dbReference type="EMBL" id="QCG75906.1"/>
    </source>
</evidence>
<proteinExistence type="predicted"/>
<keyword evidence="2" id="KW-1185">Reference proteome</keyword>
<name>A0A4Y5JT25_9CAUD</name>